<dbReference type="PANTHER" id="PTHR31357:SF5">
    <property type="entry name" value="SERPENTINE RECEPTOR CLASS ALPHA-1-RELATED"/>
    <property type="match status" value="1"/>
</dbReference>
<comment type="similarity">
    <text evidence="5">Belongs to the nematode receptor-like protein sra family.</text>
</comment>
<name>A0AAN8FAS9_TRICO</name>
<evidence type="ECO:0000256" key="5">
    <source>
        <dbReference type="ARBA" id="ARBA00037994"/>
    </source>
</evidence>
<dbReference type="InterPro" id="IPR051080">
    <property type="entry name" value="Nematode_rcpt-like_serp_alpha"/>
</dbReference>
<comment type="caution">
    <text evidence="7">The sequence shown here is derived from an EMBL/GenBank/DDBJ whole genome shotgun (WGS) entry which is preliminary data.</text>
</comment>
<feature type="non-terminal residue" evidence="7">
    <location>
        <position position="1"/>
    </location>
</feature>
<dbReference type="PANTHER" id="PTHR31357">
    <property type="entry name" value="SERPENTINE RECEPTOR CLASS ALPHA-10"/>
    <property type="match status" value="1"/>
</dbReference>
<gene>
    <name evidence="7" type="ORF">GCK32_001492</name>
</gene>
<feature type="transmembrane region" description="Helical" evidence="6">
    <location>
        <begin position="37"/>
        <end position="59"/>
    </location>
</feature>
<evidence type="ECO:0000256" key="4">
    <source>
        <dbReference type="ARBA" id="ARBA00023136"/>
    </source>
</evidence>
<organism evidence="7 8">
    <name type="scientific">Trichostrongylus colubriformis</name>
    <name type="common">Black scour worm</name>
    <dbReference type="NCBI Taxonomy" id="6319"/>
    <lineage>
        <taxon>Eukaryota</taxon>
        <taxon>Metazoa</taxon>
        <taxon>Ecdysozoa</taxon>
        <taxon>Nematoda</taxon>
        <taxon>Chromadorea</taxon>
        <taxon>Rhabditida</taxon>
        <taxon>Rhabditina</taxon>
        <taxon>Rhabditomorpha</taxon>
        <taxon>Strongyloidea</taxon>
        <taxon>Trichostrongylidae</taxon>
        <taxon>Trichostrongylus</taxon>
    </lineage>
</organism>
<dbReference type="InterPro" id="IPR000344">
    <property type="entry name" value="7TM_GPCR_serpentine_rcpt_Sra"/>
</dbReference>
<keyword evidence="3 6" id="KW-1133">Transmembrane helix</keyword>
<dbReference type="EMBL" id="WIXE01021714">
    <property type="protein sequence ID" value="KAK5968128.1"/>
    <property type="molecule type" value="Genomic_DNA"/>
</dbReference>
<accession>A0AAN8FAS9</accession>
<keyword evidence="8" id="KW-1185">Reference proteome</keyword>
<proteinExistence type="inferred from homology"/>
<evidence type="ECO:0008006" key="9">
    <source>
        <dbReference type="Google" id="ProtNLM"/>
    </source>
</evidence>
<evidence type="ECO:0000256" key="6">
    <source>
        <dbReference type="SAM" id="Phobius"/>
    </source>
</evidence>
<feature type="transmembrane region" description="Helical" evidence="6">
    <location>
        <begin position="120"/>
        <end position="145"/>
    </location>
</feature>
<keyword evidence="2 6" id="KW-0812">Transmembrane</keyword>
<evidence type="ECO:0000256" key="1">
    <source>
        <dbReference type="ARBA" id="ARBA00004141"/>
    </source>
</evidence>
<evidence type="ECO:0000313" key="8">
    <source>
        <dbReference type="Proteomes" id="UP001331761"/>
    </source>
</evidence>
<evidence type="ECO:0000313" key="7">
    <source>
        <dbReference type="EMBL" id="KAK5968128.1"/>
    </source>
</evidence>
<dbReference type="Proteomes" id="UP001331761">
    <property type="component" value="Unassembled WGS sequence"/>
</dbReference>
<sequence>IASSISCVVWGLAEMDPQELQYQCGGIPVSTKPRMVLMYKIMLLVDAFAMATFAFCYYYNKRTLKTGRYELSVRYQAYENLRAIRIFFPIVSTHFITFCLFFLGSIIIRELHAMLTPKTYGLTLLAIYVTPYYVLLMCTLIFVILRKESARVTTFHSAIIESQNERKQQSDTYFRSLLQQWST</sequence>
<keyword evidence="4 6" id="KW-0472">Membrane</keyword>
<dbReference type="AlphaFoldDB" id="A0AAN8FAS9"/>
<reference evidence="7 8" key="1">
    <citation type="submission" date="2019-10" db="EMBL/GenBank/DDBJ databases">
        <title>Assembly and Annotation for the nematode Trichostrongylus colubriformis.</title>
        <authorList>
            <person name="Martin J."/>
        </authorList>
    </citation>
    <scope>NUCLEOTIDE SEQUENCE [LARGE SCALE GENOMIC DNA]</scope>
    <source>
        <strain evidence="7">G859</strain>
        <tissue evidence="7">Whole worm</tissue>
    </source>
</reference>
<dbReference type="GO" id="GO:0004984">
    <property type="term" value="F:olfactory receptor activity"/>
    <property type="evidence" value="ECO:0007669"/>
    <property type="project" value="TreeGrafter"/>
</dbReference>
<dbReference type="Pfam" id="PF02117">
    <property type="entry name" value="7TM_GPCR_Sra"/>
    <property type="match status" value="1"/>
</dbReference>
<dbReference type="GO" id="GO:0004930">
    <property type="term" value="F:G protein-coupled receptor activity"/>
    <property type="evidence" value="ECO:0007669"/>
    <property type="project" value="InterPro"/>
</dbReference>
<evidence type="ECO:0000256" key="2">
    <source>
        <dbReference type="ARBA" id="ARBA00022692"/>
    </source>
</evidence>
<comment type="subcellular location">
    <subcellularLocation>
        <location evidence="1">Membrane</location>
        <topology evidence="1">Multi-pass membrane protein</topology>
    </subcellularLocation>
</comment>
<evidence type="ECO:0000256" key="3">
    <source>
        <dbReference type="ARBA" id="ARBA00022989"/>
    </source>
</evidence>
<feature type="transmembrane region" description="Helical" evidence="6">
    <location>
        <begin position="86"/>
        <end position="108"/>
    </location>
</feature>
<dbReference type="GO" id="GO:0016020">
    <property type="term" value="C:membrane"/>
    <property type="evidence" value="ECO:0007669"/>
    <property type="project" value="UniProtKB-SubCell"/>
</dbReference>
<protein>
    <recommendedName>
        <fullName evidence="9">G protein-coupled receptor</fullName>
    </recommendedName>
</protein>